<feature type="region of interest" description="Disordered" evidence="1">
    <location>
        <begin position="1"/>
        <end position="24"/>
    </location>
</feature>
<dbReference type="Proteomes" id="UP000718821">
    <property type="component" value="Unassembled WGS sequence"/>
</dbReference>
<reference evidence="2" key="1">
    <citation type="submission" date="2020-08" db="EMBL/GenBank/DDBJ databases">
        <authorList>
            <person name="Cejkova D."/>
            <person name="Kubasova T."/>
            <person name="Jahodarova E."/>
            <person name="Rychlik I."/>
        </authorList>
    </citation>
    <scope>NUCLEOTIDE SEQUENCE</scope>
    <source>
        <strain evidence="2">An836</strain>
    </source>
</reference>
<name>A0A938WZ16_9BIFI</name>
<gene>
    <name evidence="2" type="ORF">H7U32_06255</name>
</gene>
<organism evidence="2 3">
    <name type="scientific">Bifidobacterium pullorum subsp. saeculare</name>
    <dbReference type="NCBI Taxonomy" id="78257"/>
    <lineage>
        <taxon>Bacteria</taxon>
        <taxon>Bacillati</taxon>
        <taxon>Actinomycetota</taxon>
        <taxon>Actinomycetes</taxon>
        <taxon>Bifidobacteriales</taxon>
        <taxon>Bifidobacteriaceae</taxon>
        <taxon>Bifidobacterium</taxon>
    </lineage>
</organism>
<evidence type="ECO:0000256" key="1">
    <source>
        <dbReference type="SAM" id="MobiDB-lite"/>
    </source>
</evidence>
<evidence type="ECO:0000313" key="3">
    <source>
        <dbReference type="Proteomes" id="UP000718821"/>
    </source>
</evidence>
<dbReference type="EMBL" id="JACLYU010000010">
    <property type="protein sequence ID" value="MBM6699914.1"/>
    <property type="molecule type" value="Genomic_DNA"/>
</dbReference>
<evidence type="ECO:0000313" key="2">
    <source>
        <dbReference type="EMBL" id="MBM6699914.1"/>
    </source>
</evidence>
<dbReference type="RefSeq" id="WP_204469036.1">
    <property type="nucleotide sequence ID" value="NZ_JACLYU010000010.1"/>
</dbReference>
<sequence length="417" mass="48829">MADNQPSHTPNRDDLNRLNKAHNRTVKQARRELQKIWDSVMVRYYDDPAAQRDALLELVSALAGKYADVDGVAAAEWYETMRLKWFDDDFEVSVGYDDATRWIREGIRTQAGALWGDDPDKLRRYMMASMERWVKQGGRDTITRNVERDPRKPRFARVPQGPTCGWCIMLASRGWVYSSAEAAGELRKYHNDCNCEIVPSWGKDKPIVEGYDPDDLYQRYLKCRETVEDGLESRYPDERIMVVDRKTRERRWENLNEFTARMIAREMDWRDHRWLYDGTEPDITFATEELREETERARPQEIRTAERLRKHGIVPAFQLDYAMVSDPDTGDTERVGLADWARGIEIKTVGTSKSFRTVDGYLGSASHKRDCTRLIIDNSESVNMSDEQLAEYVRRSRRFHDGMVYVLTKDQRLIRMK</sequence>
<accession>A0A938WZ16</accession>
<proteinExistence type="predicted"/>
<dbReference type="AlphaFoldDB" id="A0A938WZ16"/>
<dbReference type="Pfam" id="PF25310">
    <property type="entry name" value="VG15"/>
    <property type="match status" value="1"/>
</dbReference>
<protein>
    <submittedName>
        <fullName evidence="2">Uncharacterized protein</fullName>
    </submittedName>
</protein>
<keyword evidence="3" id="KW-1185">Reference proteome</keyword>
<comment type="caution">
    <text evidence="2">The sequence shown here is derived from an EMBL/GenBank/DDBJ whole genome shotgun (WGS) entry which is preliminary data.</text>
</comment>
<reference evidence="2" key="2">
    <citation type="journal article" date="2021" name="Sci. Rep.">
        <title>The distribution of antibiotic resistance genes in chicken gut microbiota commensals.</title>
        <authorList>
            <person name="Juricova H."/>
            <person name="Matiasovicova J."/>
            <person name="Kubasova T."/>
            <person name="Cejkova D."/>
            <person name="Rychlik I."/>
        </authorList>
    </citation>
    <scope>NUCLEOTIDE SEQUENCE</scope>
    <source>
        <strain evidence="2">An836</strain>
    </source>
</reference>
<dbReference type="InterPro" id="IPR057369">
    <property type="entry name" value="VG15"/>
</dbReference>